<dbReference type="InterPro" id="IPR021047">
    <property type="entry name" value="Mannosyltransferase_CMT1"/>
</dbReference>
<evidence type="ECO:0008006" key="3">
    <source>
        <dbReference type="Google" id="ProtNLM"/>
    </source>
</evidence>
<dbReference type="EMBL" id="JACCJB010000021">
    <property type="protein sequence ID" value="KAF6218736.1"/>
    <property type="molecule type" value="Genomic_DNA"/>
</dbReference>
<name>A0A8H6F8C4_9LECA</name>
<dbReference type="RefSeq" id="XP_037148171.1">
    <property type="nucleotide sequence ID" value="XM_037296189.1"/>
</dbReference>
<dbReference type="Proteomes" id="UP000593566">
    <property type="component" value="Unassembled WGS sequence"/>
</dbReference>
<comment type="caution">
    <text evidence="1">The sequence shown here is derived from an EMBL/GenBank/DDBJ whole genome shotgun (WGS) entry which is preliminary data.</text>
</comment>
<dbReference type="AlphaFoldDB" id="A0A8H6F8C4"/>
<keyword evidence="2" id="KW-1185">Reference proteome</keyword>
<proteinExistence type="predicted"/>
<protein>
    <recommendedName>
        <fullName evidence="3">Polysaccharide export protein</fullName>
    </recommendedName>
</protein>
<dbReference type="GeneID" id="59333684"/>
<dbReference type="Pfam" id="PF11735">
    <property type="entry name" value="CAP59_mtransfer"/>
    <property type="match status" value="1"/>
</dbReference>
<evidence type="ECO:0000313" key="1">
    <source>
        <dbReference type="EMBL" id="KAF6218736.1"/>
    </source>
</evidence>
<evidence type="ECO:0000313" key="2">
    <source>
        <dbReference type="Proteomes" id="UP000593566"/>
    </source>
</evidence>
<reference evidence="1 2" key="1">
    <citation type="journal article" date="2020" name="Genomics">
        <title>Complete, high-quality genomes from long-read metagenomic sequencing of two wolf lichen thalli reveals enigmatic genome architecture.</title>
        <authorList>
            <person name="McKenzie S.K."/>
            <person name="Walston R.F."/>
            <person name="Allen J.L."/>
        </authorList>
    </citation>
    <scope>NUCLEOTIDE SEQUENCE [LARGE SCALE GENOMIC DNA]</scope>
    <source>
        <strain evidence="1">WasteWater1</strain>
    </source>
</reference>
<dbReference type="PANTHER" id="PTHR34144">
    <property type="entry name" value="CHROMOSOME 8, WHOLE GENOME SHOTGUN SEQUENCE"/>
    <property type="match status" value="1"/>
</dbReference>
<gene>
    <name evidence="1" type="ORF">HO133_005278</name>
</gene>
<dbReference type="PANTHER" id="PTHR34144:SF7">
    <property type="entry name" value="EXPORT PROTEIN (CAP59), PUTATIVE (AFU_ORTHOLOGUE AFUA_7G05020)-RELATED"/>
    <property type="match status" value="1"/>
</dbReference>
<accession>A0A8H6F8C4</accession>
<sequence length="403" mass="45887">MKRTSLRRFSRSSRTRVFRATLLVIALFCIIDVLSLISARQHQNLPAKTPDVRGQKIFIASIHWNNDPILRSNWNQAVLGLVDYFGAENVYVSVYESGSWDDSKETLRVLDNDLERKGVRRTVRLNETTHADEMRQPETDGWIQTPRGKTELRRIPYLSKLRNLALEPLNYLEDGTKYDRVLFLNDVVFTTEDVATLIATRDGDYSAACSLDFAKPPHYYDTFALRDDDGHEAITSTFPYFRSKASRSAMISGQPVPVQSCWNGIVAFDAAPFYDPNRLKFRGVSDSLALHHVEGSECCLIHADNPLTQSHGVWLNPNVRVGYSPEAYAAVKSALAWPSMYQSLLGIWSNRLWRWTTSTKMKSVRITSRLKSWSEDGADRSEPGMFCLINEMQVLIENGWAHV</sequence>
<organism evidence="1 2">
    <name type="scientific">Letharia lupina</name>
    <dbReference type="NCBI Taxonomy" id="560253"/>
    <lineage>
        <taxon>Eukaryota</taxon>
        <taxon>Fungi</taxon>
        <taxon>Dikarya</taxon>
        <taxon>Ascomycota</taxon>
        <taxon>Pezizomycotina</taxon>
        <taxon>Lecanoromycetes</taxon>
        <taxon>OSLEUM clade</taxon>
        <taxon>Lecanoromycetidae</taxon>
        <taxon>Lecanorales</taxon>
        <taxon>Lecanorineae</taxon>
        <taxon>Parmeliaceae</taxon>
        <taxon>Letharia</taxon>
    </lineage>
</organism>